<accession>A0A840NC41</accession>
<evidence type="ECO:0000256" key="3">
    <source>
        <dbReference type="RuleBase" id="RU003707"/>
    </source>
</evidence>
<dbReference type="InterPro" id="IPR029045">
    <property type="entry name" value="ClpP/crotonase-like_dom_sf"/>
</dbReference>
<dbReference type="PANTHER" id="PTHR11941">
    <property type="entry name" value="ENOYL-COA HYDRATASE-RELATED"/>
    <property type="match status" value="1"/>
</dbReference>
<dbReference type="InterPro" id="IPR014748">
    <property type="entry name" value="Enoyl-CoA_hydra_C"/>
</dbReference>
<proteinExistence type="inferred from homology"/>
<evidence type="ECO:0000313" key="5">
    <source>
        <dbReference type="Proteomes" id="UP000521227"/>
    </source>
</evidence>
<dbReference type="InterPro" id="IPR018376">
    <property type="entry name" value="Enoyl-CoA_hyd/isom_CS"/>
</dbReference>
<dbReference type="GO" id="GO:0016829">
    <property type="term" value="F:lyase activity"/>
    <property type="evidence" value="ECO:0007669"/>
    <property type="project" value="UniProtKB-KW"/>
</dbReference>
<organism evidence="4 5">
    <name type="scientific">Afipia massiliensis</name>
    <dbReference type="NCBI Taxonomy" id="211460"/>
    <lineage>
        <taxon>Bacteria</taxon>
        <taxon>Pseudomonadati</taxon>
        <taxon>Pseudomonadota</taxon>
        <taxon>Alphaproteobacteria</taxon>
        <taxon>Hyphomicrobiales</taxon>
        <taxon>Nitrobacteraceae</taxon>
        <taxon>Afipia</taxon>
    </lineage>
</organism>
<name>A0A840NC41_9BRAD</name>
<protein>
    <submittedName>
        <fullName evidence="4">Enoyl-CoA hydratase/carnithine racemase</fullName>
    </submittedName>
</protein>
<dbReference type="Gene3D" id="3.90.226.10">
    <property type="entry name" value="2-enoyl-CoA Hydratase, Chain A, domain 1"/>
    <property type="match status" value="1"/>
</dbReference>
<evidence type="ECO:0000256" key="1">
    <source>
        <dbReference type="ARBA" id="ARBA00005254"/>
    </source>
</evidence>
<comment type="similarity">
    <text evidence="1 3">Belongs to the enoyl-CoA hydratase/isomerase family.</text>
</comment>
<dbReference type="EMBL" id="JACHIJ010000013">
    <property type="protein sequence ID" value="MBB5055221.1"/>
    <property type="molecule type" value="Genomic_DNA"/>
</dbReference>
<evidence type="ECO:0000313" key="4">
    <source>
        <dbReference type="EMBL" id="MBB5055221.1"/>
    </source>
</evidence>
<reference evidence="4 5" key="1">
    <citation type="submission" date="2020-08" db="EMBL/GenBank/DDBJ databases">
        <title>Genomic Encyclopedia of Type Strains, Phase IV (KMG-IV): sequencing the most valuable type-strain genomes for metagenomic binning, comparative biology and taxonomic classification.</title>
        <authorList>
            <person name="Goeker M."/>
        </authorList>
    </citation>
    <scope>NUCLEOTIDE SEQUENCE [LARGE SCALE GENOMIC DNA]</scope>
    <source>
        <strain evidence="4 5">DSM 17498</strain>
    </source>
</reference>
<dbReference type="InterPro" id="IPR001753">
    <property type="entry name" value="Enoyl-CoA_hydra/iso"/>
</dbReference>
<gene>
    <name evidence="4" type="ORF">HNQ36_005232</name>
</gene>
<sequence length="257" mass="27512">MADIETRSSGSTVTVTINRPSQRNSMTLSMWREIAAIFEELGRQRDVRTIILTGAGGNFSVGADVSEFGKVRSNLAESKAYEVAVDAASDAISSVPQPVIAVLEGYCLGGGCHLSMACDFRYAHRDSSIGIPAAKLSIVYGVRSTQRLLSLVGLSNTKRILYSAERLSAEHAHQIGLIDHVSPDPMTEAAAFSQRLAAVAPLSVQGAKQILTGLSMGPGCLDEDAANAFIDRVSDSDDYREGRAAFVEKRSAEFRGR</sequence>
<keyword evidence="2" id="KW-0456">Lyase</keyword>
<dbReference type="RefSeq" id="WP_040427155.1">
    <property type="nucleotide sequence ID" value="NZ_JACHIJ010000013.1"/>
</dbReference>
<dbReference type="PROSITE" id="PS00166">
    <property type="entry name" value="ENOYL_COA_HYDRATASE"/>
    <property type="match status" value="1"/>
</dbReference>
<dbReference type="AlphaFoldDB" id="A0A840NC41"/>
<dbReference type="CDD" id="cd06558">
    <property type="entry name" value="crotonase-like"/>
    <property type="match status" value="1"/>
</dbReference>
<dbReference type="Gene3D" id="1.10.12.10">
    <property type="entry name" value="Lyase 2-enoyl-coa Hydratase, Chain A, domain 2"/>
    <property type="match status" value="1"/>
</dbReference>
<dbReference type="PANTHER" id="PTHR11941:SF54">
    <property type="entry name" value="ENOYL-COA HYDRATASE, MITOCHONDRIAL"/>
    <property type="match status" value="1"/>
</dbReference>
<dbReference type="Pfam" id="PF00378">
    <property type="entry name" value="ECH_1"/>
    <property type="match status" value="1"/>
</dbReference>
<dbReference type="Proteomes" id="UP000521227">
    <property type="component" value="Unassembled WGS sequence"/>
</dbReference>
<dbReference type="GO" id="GO:0006635">
    <property type="term" value="P:fatty acid beta-oxidation"/>
    <property type="evidence" value="ECO:0007669"/>
    <property type="project" value="TreeGrafter"/>
</dbReference>
<evidence type="ECO:0000256" key="2">
    <source>
        <dbReference type="ARBA" id="ARBA00023239"/>
    </source>
</evidence>
<dbReference type="SUPFAM" id="SSF52096">
    <property type="entry name" value="ClpP/crotonase"/>
    <property type="match status" value="1"/>
</dbReference>
<comment type="caution">
    <text evidence="4">The sequence shown here is derived from an EMBL/GenBank/DDBJ whole genome shotgun (WGS) entry which is preliminary data.</text>
</comment>